<comment type="caution">
    <text evidence="1">The sequence shown here is derived from an EMBL/GenBank/DDBJ whole genome shotgun (WGS) entry which is preliminary data.</text>
</comment>
<evidence type="ECO:0000313" key="2">
    <source>
        <dbReference type="Proteomes" id="UP001260188"/>
    </source>
</evidence>
<dbReference type="Proteomes" id="UP001260188">
    <property type="component" value="Unassembled WGS sequence"/>
</dbReference>
<keyword evidence="2" id="KW-1185">Reference proteome</keyword>
<name>A0ABU1HYF8_9MICO</name>
<evidence type="ECO:0000313" key="1">
    <source>
        <dbReference type="EMBL" id="MDR6166675.1"/>
    </source>
</evidence>
<dbReference type="EMBL" id="JAVIZA010000001">
    <property type="protein sequence ID" value="MDR6166675.1"/>
    <property type="molecule type" value="Genomic_DNA"/>
</dbReference>
<sequence>MTAIDNDTDEHDREEVGAAAGEIAESVAIEFCGEWFRPVAGTTYAIGRDADLVIDTNPYLHRRLLAIDAEHGLWWLSNIGQSISVSLATPDGAYQAVLGPGARVPLVFPALVVMFTAGAYTYELTVHTDGSRFTVRDTFPRTADEHVGTTTVGAVALTSSQRLLLLAMCEPILRGGMVGSSQVPTSAAAAERLGWPLTTFNRKLDNVCDKLDREGVRGLRGGVGKLATNRRARLVEHAVLSRLVTAADLPLLDEIRNEQA</sequence>
<reference evidence="1 2" key="1">
    <citation type="submission" date="2023-08" db="EMBL/GenBank/DDBJ databases">
        <title>Functional and genomic diversity of the sorghum phyllosphere microbiome.</title>
        <authorList>
            <person name="Shade A."/>
        </authorList>
    </citation>
    <scope>NUCLEOTIDE SEQUENCE [LARGE SCALE GENOMIC DNA]</scope>
    <source>
        <strain evidence="1 2">SORGH_AS_0919</strain>
    </source>
</reference>
<proteinExistence type="predicted"/>
<organism evidence="1 2">
    <name type="scientific">Microbacterium paludicola</name>
    <dbReference type="NCBI Taxonomy" id="300019"/>
    <lineage>
        <taxon>Bacteria</taxon>
        <taxon>Bacillati</taxon>
        <taxon>Actinomycetota</taxon>
        <taxon>Actinomycetes</taxon>
        <taxon>Micrococcales</taxon>
        <taxon>Microbacteriaceae</taxon>
        <taxon>Microbacterium</taxon>
    </lineage>
</organism>
<accession>A0ABU1HYF8</accession>
<gene>
    <name evidence="1" type="ORF">QE367_000879</name>
</gene>
<protein>
    <submittedName>
        <fullName evidence="1">Uncharacterized protein</fullName>
    </submittedName>
</protein>